<evidence type="ECO:0000313" key="6">
    <source>
        <dbReference type="Proteomes" id="UP001499979"/>
    </source>
</evidence>
<evidence type="ECO:0000256" key="3">
    <source>
        <dbReference type="ARBA" id="ARBA00023002"/>
    </source>
</evidence>
<reference evidence="5 6" key="1">
    <citation type="journal article" date="2019" name="Int. J. Syst. Evol. Microbiol.">
        <title>The Global Catalogue of Microorganisms (GCM) 10K type strain sequencing project: providing services to taxonomists for standard genome sequencing and annotation.</title>
        <authorList>
            <consortium name="The Broad Institute Genomics Platform"/>
            <consortium name="The Broad Institute Genome Sequencing Center for Infectious Disease"/>
            <person name="Wu L."/>
            <person name="Ma J."/>
        </authorList>
    </citation>
    <scope>NUCLEOTIDE SEQUENCE [LARGE SCALE GENOMIC DNA]</scope>
    <source>
        <strain evidence="5 6">JCM 11813</strain>
    </source>
</reference>
<accession>A0ABN1UGV0</accession>
<dbReference type="Pfam" id="PF00171">
    <property type="entry name" value="Aldedh"/>
    <property type="match status" value="1"/>
</dbReference>
<keyword evidence="6" id="KW-1185">Reference proteome</keyword>
<comment type="caution">
    <text evidence="5">The sequence shown here is derived from an EMBL/GenBank/DDBJ whole genome shotgun (WGS) entry which is preliminary data.</text>
</comment>
<evidence type="ECO:0000259" key="4">
    <source>
        <dbReference type="Pfam" id="PF00171"/>
    </source>
</evidence>
<dbReference type="InterPro" id="IPR015590">
    <property type="entry name" value="Aldehyde_DH_dom"/>
</dbReference>
<keyword evidence="2" id="KW-0521">NADP</keyword>
<dbReference type="InterPro" id="IPR016161">
    <property type="entry name" value="Ald_DH/histidinol_DH"/>
</dbReference>
<organism evidence="5 6">
    <name type="scientific">Nocardioides aquiterrae</name>
    <dbReference type="NCBI Taxonomy" id="203799"/>
    <lineage>
        <taxon>Bacteria</taxon>
        <taxon>Bacillati</taxon>
        <taxon>Actinomycetota</taxon>
        <taxon>Actinomycetes</taxon>
        <taxon>Propionibacteriales</taxon>
        <taxon>Nocardioidaceae</taxon>
        <taxon>Nocardioides</taxon>
    </lineage>
</organism>
<proteinExistence type="inferred from homology"/>
<protein>
    <submittedName>
        <fullName evidence="5">NAD-dependent succinate-semialdehyde dehydrogenase</fullName>
    </submittedName>
</protein>
<evidence type="ECO:0000313" key="5">
    <source>
        <dbReference type="EMBL" id="GAA1148620.1"/>
    </source>
</evidence>
<dbReference type="InterPro" id="IPR047110">
    <property type="entry name" value="GABD/Sad-like"/>
</dbReference>
<dbReference type="Proteomes" id="UP001499979">
    <property type="component" value="Unassembled WGS sequence"/>
</dbReference>
<evidence type="ECO:0000256" key="2">
    <source>
        <dbReference type="ARBA" id="ARBA00022857"/>
    </source>
</evidence>
<name>A0ABN1UGV0_9ACTN</name>
<feature type="domain" description="Aldehyde dehydrogenase" evidence="4">
    <location>
        <begin position="10"/>
        <end position="458"/>
    </location>
</feature>
<dbReference type="SUPFAM" id="SSF53720">
    <property type="entry name" value="ALDH-like"/>
    <property type="match status" value="1"/>
</dbReference>
<dbReference type="PANTHER" id="PTHR43217">
    <property type="entry name" value="SUCCINATE SEMIALDEHYDE DEHYDROGENASE [NAD(P)+] SAD"/>
    <property type="match status" value="1"/>
</dbReference>
<dbReference type="RefSeq" id="WP_343908307.1">
    <property type="nucleotide sequence ID" value="NZ_BAAAJE010000015.1"/>
</dbReference>
<sequence>MSQSTTVGHSSIATVNPYTNELVREFPAMDEAAIDQAVHAAHHAFAGWRATPVEERAARVAEAARLMRERSEELAHLVTLEMGKLIRHSRTEVDLAARILQYYGEQGPGLLADEPLEIEGGTAVIANAPLGVLLGVQPWNFPIYQVVRFAAPNLVLGNTILLKHASSTPQCGLAMEQLFTDAGVPHGVYTNVWAPGSRMGRIIENPVVQGVSLTGSNKAGASVGEIAGRKVRKSVLELGGSDPFIVLDADDLDRTVEAAVVGRLHNMGQSCVSPKRMIVVPEAYEAFVDAVAERFGGLQAGDPADESTTLAPLSSEQAAEQLMDQVRDALDKGATAVVGGQRVDRPGAFVQATVLTGITPEMRAYTEELFGPVAVIYRVADDAQAVALANASPFGLGSAVFGSDLERARAVADRLETGMVWINHPTSSEPNLPFGGVKDSGYGRELSHLGITEFANRRLVVTMPTDAVIRDALG</sequence>
<evidence type="ECO:0000256" key="1">
    <source>
        <dbReference type="ARBA" id="ARBA00009986"/>
    </source>
</evidence>
<dbReference type="CDD" id="cd07100">
    <property type="entry name" value="ALDH_SSADH1_GabD1"/>
    <property type="match status" value="1"/>
</dbReference>
<dbReference type="InterPro" id="IPR016162">
    <property type="entry name" value="Ald_DH_N"/>
</dbReference>
<dbReference type="InterPro" id="IPR044148">
    <property type="entry name" value="ALDH_GabD1-like"/>
</dbReference>
<dbReference type="EMBL" id="BAAAJE010000015">
    <property type="protein sequence ID" value="GAA1148620.1"/>
    <property type="molecule type" value="Genomic_DNA"/>
</dbReference>
<dbReference type="PANTHER" id="PTHR43217:SF2">
    <property type="entry name" value="SUCCINATE-SEMIALDEHYDE DEHYDROGENASE [NADP(+)]"/>
    <property type="match status" value="1"/>
</dbReference>
<dbReference type="Gene3D" id="3.40.605.10">
    <property type="entry name" value="Aldehyde Dehydrogenase, Chain A, domain 1"/>
    <property type="match status" value="1"/>
</dbReference>
<gene>
    <name evidence="5" type="ORF">GCM10009606_29130</name>
</gene>
<dbReference type="Gene3D" id="3.40.309.10">
    <property type="entry name" value="Aldehyde Dehydrogenase, Chain A, domain 2"/>
    <property type="match status" value="1"/>
</dbReference>
<keyword evidence="3" id="KW-0560">Oxidoreductase</keyword>
<comment type="similarity">
    <text evidence="1">Belongs to the aldehyde dehydrogenase family.</text>
</comment>
<dbReference type="InterPro" id="IPR016163">
    <property type="entry name" value="Ald_DH_C"/>
</dbReference>